<evidence type="ECO:0000313" key="1">
    <source>
        <dbReference type="EMBL" id="KAI4353851.1"/>
    </source>
</evidence>
<evidence type="ECO:0000313" key="2">
    <source>
        <dbReference type="Proteomes" id="UP000828941"/>
    </source>
</evidence>
<sequence length="70" mass="7529">MEVDFVFGLNIKGSCEIPGISSRLAGFQLLGEASVPQGCGRQGEKQGSNHMLLLGDDFKLKPCVKHIVRA</sequence>
<reference evidence="1 2" key="1">
    <citation type="journal article" date="2022" name="DNA Res.">
        <title>Chromosomal-level genome assembly of the orchid tree Bauhinia variegata (Leguminosae; Cercidoideae) supports the allotetraploid origin hypothesis of Bauhinia.</title>
        <authorList>
            <person name="Zhong Y."/>
            <person name="Chen Y."/>
            <person name="Zheng D."/>
            <person name="Pang J."/>
            <person name="Liu Y."/>
            <person name="Luo S."/>
            <person name="Meng S."/>
            <person name="Qian L."/>
            <person name="Wei D."/>
            <person name="Dai S."/>
            <person name="Zhou R."/>
        </authorList>
    </citation>
    <scope>NUCLEOTIDE SEQUENCE [LARGE SCALE GENOMIC DNA]</scope>
    <source>
        <strain evidence="1">BV-YZ2020</strain>
    </source>
</reference>
<dbReference type="EMBL" id="CM039427">
    <property type="protein sequence ID" value="KAI4353851.1"/>
    <property type="molecule type" value="Genomic_DNA"/>
</dbReference>
<name>A0ACB9Q1W9_BAUVA</name>
<comment type="caution">
    <text evidence="1">The sequence shown here is derived from an EMBL/GenBank/DDBJ whole genome shotgun (WGS) entry which is preliminary data.</text>
</comment>
<protein>
    <submittedName>
        <fullName evidence="1">Uncharacterized protein</fullName>
    </submittedName>
</protein>
<dbReference type="Proteomes" id="UP000828941">
    <property type="component" value="Chromosome 2"/>
</dbReference>
<gene>
    <name evidence="1" type="ORF">L6164_002774</name>
</gene>
<proteinExistence type="predicted"/>
<organism evidence="1 2">
    <name type="scientific">Bauhinia variegata</name>
    <name type="common">Purple orchid tree</name>
    <name type="synonym">Phanera variegata</name>
    <dbReference type="NCBI Taxonomy" id="167791"/>
    <lineage>
        <taxon>Eukaryota</taxon>
        <taxon>Viridiplantae</taxon>
        <taxon>Streptophyta</taxon>
        <taxon>Embryophyta</taxon>
        <taxon>Tracheophyta</taxon>
        <taxon>Spermatophyta</taxon>
        <taxon>Magnoliopsida</taxon>
        <taxon>eudicotyledons</taxon>
        <taxon>Gunneridae</taxon>
        <taxon>Pentapetalae</taxon>
        <taxon>rosids</taxon>
        <taxon>fabids</taxon>
        <taxon>Fabales</taxon>
        <taxon>Fabaceae</taxon>
        <taxon>Cercidoideae</taxon>
        <taxon>Cercideae</taxon>
        <taxon>Bauhiniinae</taxon>
        <taxon>Bauhinia</taxon>
    </lineage>
</organism>
<accession>A0ACB9Q1W9</accession>
<keyword evidence="2" id="KW-1185">Reference proteome</keyword>